<organism evidence="1">
    <name type="scientific">marine sediment metagenome</name>
    <dbReference type="NCBI Taxonomy" id="412755"/>
    <lineage>
        <taxon>unclassified sequences</taxon>
        <taxon>metagenomes</taxon>
        <taxon>ecological metagenomes</taxon>
    </lineage>
</organism>
<sequence>MTVVTWGKFVDVMIAVKPSLLAPGQKTINDIITWARALNWIIFGVNQTEVNWIRTWIATLSLRFIGESKADLLACVKFLGWINKGIPLNQIDTKRVCVAYDHYWYDSACHASPDTEKPPPPYEPPEPENPIEFMWERSDFYGGIIWEYGPDIVKPLMEKAIKKLDYWMDYFGDDWEWAWDAAVLDIQLERITWEIIGPLNDFIYAANDILVLIAPIPSIV</sequence>
<proteinExistence type="predicted"/>
<dbReference type="EMBL" id="BARU01002333">
    <property type="protein sequence ID" value="GAH26899.1"/>
    <property type="molecule type" value="Genomic_DNA"/>
</dbReference>
<name>X1FBW8_9ZZZZ</name>
<gene>
    <name evidence="1" type="ORF">S03H2_05564</name>
</gene>
<reference evidence="1" key="1">
    <citation type="journal article" date="2014" name="Front. Microbiol.">
        <title>High frequency of phylogenetically diverse reductive dehalogenase-homologous genes in deep subseafloor sedimentary metagenomes.</title>
        <authorList>
            <person name="Kawai M."/>
            <person name="Futagami T."/>
            <person name="Toyoda A."/>
            <person name="Takaki Y."/>
            <person name="Nishi S."/>
            <person name="Hori S."/>
            <person name="Arai W."/>
            <person name="Tsubouchi T."/>
            <person name="Morono Y."/>
            <person name="Uchiyama I."/>
            <person name="Ito T."/>
            <person name="Fujiyama A."/>
            <person name="Inagaki F."/>
            <person name="Takami H."/>
        </authorList>
    </citation>
    <scope>NUCLEOTIDE SEQUENCE</scope>
    <source>
        <strain evidence="1">Expedition CK06-06</strain>
    </source>
</reference>
<evidence type="ECO:0000313" key="1">
    <source>
        <dbReference type="EMBL" id="GAH26899.1"/>
    </source>
</evidence>
<protein>
    <submittedName>
        <fullName evidence="1">Uncharacterized protein</fullName>
    </submittedName>
</protein>
<comment type="caution">
    <text evidence="1">The sequence shown here is derived from an EMBL/GenBank/DDBJ whole genome shotgun (WGS) entry which is preliminary data.</text>
</comment>
<accession>X1FBW8</accession>
<dbReference type="AlphaFoldDB" id="X1FBW8"/>